<dbReference type="InterPro" id="IPR002885">
    <property type="entry name" value="PPR_rpt"/>
</dbReference>
<accession>A0A2U1N044</accession>
<dbReference type="STRING" id="35608.A0A2U1N044"/>
<keyword evidence="1" id="KW-0677">Repeat</keyword>
<feature type="repeat" description="PPR" evidence="2">
    <location>
        <begin position="435"/>
        <end position="469"/>
    </location>
</feature>
<feature type="repeat" description="PPR" evidence="2">
    <location>
        <begin position="223"/>
        <end position="257"/>
    </location>
</feature>
<evidence type="ECO:0000256" key="2">
    <source>
        <dbReference type="PROSITE-ProRule" id="PRU00708"/>
    </source>
</evidence>
<dbReference type="GO" id="GO:0003729">
    <property type="term" value="F:mRNA binding"/>
    <property type="evidence" value="ECO:0007669"/>
    <property type="project" value="TreeGrafter"/>
</dbReference>
<gene>
    <name evidence="3" type="ORF">CTI12_AA324620</name>
</gene>
<feature type="repeat" description="PPR" evidence="2">
    <location>
        <begin position="258"/>
        <end position="293"/>
    </location>
</feature>
<dbReference type="EMBL" id="PKPP01003953">
    <property type="protein sequence ID" value="PWA66836.1"/>
    <property type="molecule type" value="Genomic_DNA"/>
</dbReference>
<dbReference type="Pfam" id="PF13041">
    <property type="entry name" value="PPR_2"/>
    <property type="match status" value="4"/>
</dbReference>
<dbReference type="OrthoDB" id="185373at2759"/>
<evidence type="ECO:0000313" key="4">
    <source>
        <dbReference type="Proteomes" id="UP000245207"/>
    </source>
</evidence>
<dbReference type="Pfam" id="PF01535">
    <property type="entry name" value="PPR"/>
    <property type="match status" value="1"/>
</dbReference>
<feature type="repeat" description="PPR" evidence="2">
    <location>
        <begin position="470"/>
        <end position="504"/>
    </location>
</feature>
<dbReference type="InterPro" id="IPR011990">
    <property type="entry name" value="TPR-like_helical_dom_sf"/>
</dbReference>
<protein>
    <submittedName>
        <fullName evidence="3">Pentatricopeptide repeat-containing protein</fullName>
    </submittedName>
</protein>
<dbReference type="PANTHER" id="PTHR47932">
    <property type="entry name" value="ATPASE EXPRESSION PROTEIN 3"/>
    <property type="match status" value="1"/>
</dbReference>
<dbReference type="AlphaFoldDB" id="A0A2U1N044"/>
<dbReference type="PROSITE" id="PS51375">
    <property type="entry name" value="PPR"/>
    <property type="match status" value="8"/>
</dbReference>
<reference evidence="3 4" key="1">
    <citation type="journal article" date="2018" name="Mol. Plant">
        <title>The genome of Artemisia annua provides insight into the evolution of Asteraceae family and artemisinin biosynthesis.</title>
        <authorList>
            <person name="Shen Q."/>
            <person name="Zhang L."/>
            <person name="Liao Z."/>
            <person name="Wang S."/>
            <person name="Yan T."/>
            <person name="Shi P."/>
            <person name="Liu M."/>
            <person name="Fu X."/>
            <person name="Pan Q."/>
            <person name="Wang Y."/>
            <person name="Lv Z."/>
            <person name="Lu X."/>
            <person name="Zhang F."/>
            <person name="Jiang W."/>
            <person name="Ma Y."/>
            <person name="Chen M."/>
            <person name="Hao X."/>
            <person name="Li L."/>
            <person name="Tang Y."/>
            <person name="Lv G."/>
            <person name="Zhou Y."/>
            <person name="Sun X."/>
            <person name="Brodelius P.E."/>
            <person name="Rose J.K.C."/>
            <person name="Tang K."/>
        </authorList>
    </citation>
    <scope>NUCLEOTIDE SEQUENCE [LARGE SCALE GENOMIC DNA]</scope>
    <source>
        <strain evidence="4">cv. Huhao1</strain>
        <tissue evidence="3">Leaf</tissue>
    </source>
</reference>
<organism evidence="3 4">
    <name type="scientific">Artemisia annua</name>
    <name type="common">Sweet wormwood</name>
    <dbReference type="NCBI Taxonomy" id="35608"/>
    <lineage>
        <taxon>Eukaryota</taxon>
        <taxon>Viridiplantae</taxon>
        <taxon>Streptophyta</taxon>
        <taxon>Embryophyta</taxon>
        <taxon>Tracheophyta</taxon>
        <taxon>Spermatophyta</taxon>
        <taxon>Magnoliopsida</taxon>
        <taxon>eudicotyledons</taxon>
        <taxon>Gunneridae</taxon>
        <taxon>Pentapetalae</taxon>
        <taxon>asterids</taxon>
        <taxon>campanulids</taxon>
        <taxon>Asterales</taxon>
        <taxon>Asteraceae</taxon>
        <taxon>Asteroideae</taxon>
        <taxon>Anthemideae</taxon>
        <taxon>Artemisiinae</taxon>
        <taxon>Artemisia</taxon>
    </lineage>
</organism>
<dbReference type="NCBIfam" id="TIGR00756">
    <property type="entry name" value="PPR"/>
    <property type="match status" value="8"/>
</dbReference>
<dbReference type="PANTHER" id="PTHR47932:SF17">
    <property type="entry name" value="OS06G0172000 PROTEIN"/>
    <property type="match status" value="1"/>
</dbReference>
<proteinExistence type="predicted"/>
<comment type="caution">
    <text evidence="3">The sequence shown here is derived from an EMBL/GenBank/DDBJ whole genome shotgun (WGS) entry which is preliminary data.</text>
</comment>
<evidence type="ECO:0000313" key="3">
    <source>
        <dbReference type="EMBL" id="PWA66836.1"/>
    </source>
</evidence>
<dbReference type="Gene3D" id="1.25.40.10">
    <property type="entry name" value="Tetratricopeptide repeat domain"/>
    <property type="match status" value="4"/>
</dbReference>
<evidence type="ECO:0000256" key="1">
    <source>
        <dbReference type="ARBA" id="ARBA00022737"/>
    </source>
</evidence>
<name>A0A2U1N044_ARTAN</name>
<keyword evidence="4" id="KW-1185">Reference proteome</keyword>
<feature type="repeat" description="PPR" evidence="2">
    <location>
        <begin position="329"/>
        <end position="363"/>
    </location>
</feature>
<feature type="repeat" description="PPR" evidence="2">
    <location>
        <begin position="399"/>
        <end position="433"/>
    </location>
</feature>
<sequence>MPLIRLYNHSSNPLFLPLNLLNYKWVSTFTPISNPRTGLSSVWFVKVVCTLYVRRNASLKKEPFSRYLRDNLDFGNLFSVVKYMSTNWNDPRLVFGFLEFSRDVLSVDHDIETYKYVIRSFCRVGDFRVCDDDMVILVNDAMRRAVLLLRGNEVLGFLITTFVDVGKFELAKRLVIEYDELVISCLVINRLLSALVRSSVCRVDEVVDFFENVVLRSRGCFVDACSFNIVISGLCRAREVDKAFKFYSRMKDFGCLPDSVTYNTLVNGFCRSGNVDKAHVLLREVCEVDGCSPNVVTFTSVISGYCKLGKMEEALVLFDNMIGRDIRPNTITFNVIIDGYGKTGNMNSLLNTYEKMLEFGCRPDVITFTSILDGYCRIGDLHKGLEIWDEMNRRNLYPNIYTFSILINTLCKEGRFTEARNLLRQLKHRGDIFPKAFIYNPVIDGFCKAGNLDEANLIVKEMEEKRCKLDKLTFTILIIGHCAKGRMVEAISLFDKMMIVGCAPDLVTVNSLVSRLLKAGMPKEAFEIRKVALGVRVPQTEALYRKNVDVPVAVTAYFTSDLCVMHPFYPISFSSKFIFFFHNVPLFYYMELAVSVMESRDIWLLDMKHDYTLVRVRKSFKSCLPFPERWWMQFPTTAFIRIYFYQKTWCWMGISTFLELAFPNSHQLIGKVAYAASVILQWKGWVVLLLSLKRLQ</sequence>
<feature type="repeat" description="PPR" evidence="2">
    <location>
        <begin position="294"/>
        <end position="328"/>
    </location>
</feature>
<feature type="repeat" description="PPR" evidence="2">
    <location>
        <begin position="364"/>
        <end position="398"/>
    </location>
</feature>
<dbReference type="SUPFAM" id="SSF81901">
    <property type="entry name" value="HCP-like"/>
    <property type="match status" value="1"/>
</dbReference>
<dbReference type="Proteomes" id="UP000245207">
    <property type="component" value="Unassembled WGS sequence"/>
</dbReference>